<dbReference type="STRING" id="1085623.GNIT_2429"/>
<reference evidence="1 2" key="1">
    <citation type="journal article" date="2011" name="J. Bacteriol.">
        <title>Complete genome sequence of seawater bacterium Glaciecola nitratireducens FR1064T.</title>
        <authorList>
            <person name="Bian F."/>
            <person name="Qin Q.L."/>
            <person name="Xie B.B."/>
            <person name="Shu Y.L."/>
            <person name="Zhang X.Y."/>
            <person name="Yu Y."/>
            <person name="Chen B."/>
            <person name="Chen X.L."/>
            <person name="Zhou B.C."/>
            <person name="Zhang Y.Z."/>
        </authorList>
    </citation>
    <scope>NUCLEOTIDE SEQUENCE [LARGE SCALE GENOMIC DNA]</scope>
    <source>
        <strain evidence="2">JCM 12485 / KCTC 12276 / FR1064</strain>
    </source>
</reference>
<evidence type="ECO:0000313" key="2">
    <source>
        <dbReference type="Proteomes" id="UP000009282"/>
    </source>
</evidence>
<dbReference type="HOGENOM" id="CLU_2752104_0_0_6"/>
<dbReference type="AlphaFoldDB" id="G4QHZ3"/>
<organism evidence="1 2">
    <name type="scientific">Glaciecola nitratireducens (strain JCM 12485 / KCTC 12276 / FR1064)</name>
    <dbReference type="NCBI Taxonomy" id="1085623"/>
    <lineage>
        <taxon>Bacteria</taxon>
        <taxon>Pseudomonadati</taxon>
        <taxon>Pseudomonadota</taxon>
        <taxon>Gammaproteobacteria</taxon>
        <taxon>Alteromonadales</taxon>
        <taxon>Alteromonadaceae</taxon>
        <taxon>Brumicola</taxon>
    </lineage>
</organism>
<accession>G4QHZ3</accession>
<dbReference type="Proteomes" id="UP000009282">
    <property type="component" value="Chromosome"/>
</dbReference>
<protein>
    <submittedName>
        <fullName evidence="1">Uncharacterized protein</fullName>
    </submittedName>
</protein>
<dbReference type="KEGG" id="gni:GNIT_2429"/>
<evidence type="ECO:0000313" key="1">
    <source>
        <dbReference type="EMBL" id="AEP30526.1"/>
    </source>
</evidence>
<proteinExistence type="predicted"/>
<gene>
    <name evidence="1" type="ordered locus">GNIT_2429</name>
</gene>
<name>G4QHZ3_GLANF</name>
<dbReference type="EMBL" id="CP003060">
    <property type="protein sequence ID" value="AEP30526.1"/>
    <property type="molecule type" value="Genomic_DNA"/>
</dbReference>
<sequence>MELNDDDGSGCEQLLNAKNAQAEREPAITFLNCLVIFALDNGEPNVLIIDNICVFDFINAIVTKFKQSIQ</sequence>
<keyword evidence="2" id="KW-1185">Reference proteome</keyword>